<dbReference type="AlphaFoldDB" id="A0A9P1MZ93"/>
<evidence type="ECO:0000313" key="6">
    <source>
        <dbReference type="EMBL" id="CAI5441686.1"/>
    </source>
</evidence>
<reference evidence="6" key="1">
    <citation type="submission" date="2022-11" db="EMBL/GenBank/DDBJ databases">
        <authorList>
            <person name="Kikuchi T."/>
        </authorList>
    </citation>
    <scope>NUCLEOTIDE SEQUENCE</scope>
    <source>
        <strain evidence="6">PS1010</strain>
    </source>
</reference>
<dbReference type="PANTHER" id="PTHR10064:SF0">
    <property type="entry name" value="FI24544P1-RELATED"/>
    <property type="match status" value="1"/>
</dbReference>
<proteinExistence type="inferred from homology"/>
<dbReference type="EMBL" id="CANHGI010000002">
    <property type="protein sequence ID" value="CAI5441686.1"/>
    <property type="molecule type" value="Genomic_DNA"/>
</dbReference>
<dbReference type="GO" id="GO:0002181">
    <property type="term" value="P:cytoplasmic translation"/>
    <property type="evidence" value="ECO:0007669"/>
    <property type="project" value="TreeGrafter"/>
</dbReference>
<keyword evidence="7" id="KW-1185">Reference proteome</keyword>
<dbReference type="InterPro" id="IPR002671">
    <property type="entry name" value="Ribosomal_eL22"/>
</dbReference>
<accession>A0A9P1MZ93</accession>
<evidence type="ECO:0000256" key="1">
    <source>
        <dbReference type="ARBA" id="ARBA00007817"/>
    </source>
</evidence>
<evidence type="ECO:0000256" key="5">
    <source>
        <dbReference type="ARBA" id="ARBA00041214"/>
    </source>
</evidence>
<name>A0A9P1MZ93_9PELO</name>
<dbReference type="InterPro" id="IPR038526">
    <property type="entry name" value="Ribosomal_eL22_sf"/>
</dbReference>
<protein>
    <recommendedName>
        <fullName evidence="4">Large ribosomal subunit protein eL22</fullName>
    </recommendedName>
    <alternativeName>
        <fullName evidence="5">60S ribosomal protein L22</fullName>
    </alternativeName>
</protein>
<dbReference type="FunFam" id="3.30.1360.210:FF:000001">
    <property type="entry name" value="60S ribosomal protein L22 1"/>
    <property type="match status" value="1"/>
</dbReference>
<evidence type="ECO:0000256" key="4">
    <source>
        <dbReference type="ARBA" id="ARBA00040613"/>
    </source>
</evidence>
<dbReference type="GO" id="GO:0005840">
    <property type="term" value="C:ribosome"/>
    <property type="evidence" value="ECO:0007669"/>
    <property type="project" value="UniProtKB-KW"/>
</dbReference>
<dbReference type="Pfam" id="PF01776">
    <property type="entry name" value="Ribosomal_L22e"/>
    <property type="match status" value="1"/>
</dbReference>
<gene>
    <name evidence="6" type="ORF">CAMP_LOCUS4323</name>
</gene>
<comment type="similarity">
    <text evidence="1">Belongs to the eukaryotic ribosomal protein eL22 family.</text>
</comment>
<sequence length="130" mass="15058">MVAKPAPKTARKTLRKKKVHLKFNVECKNPVEDGIIRIDDFEAFLNEKIKINGKTGHLASNNVKVEVAKTKISVVSEIPFSKRYLKYLTKKYLKRNSLRDWLRVVAVNKNTYEIRYFHINDGEDAGSDHE</sequence>
<dbReference type="GO" id="GO:0005737">
    <property type="term" value="C:cytoplasm"/>
    <property type="evidence" value="ECO:0007669"/>
    <property type="project" value="UniProtKB-ARBA"/>
</dbReference>
<dbReference type="Proteomes" id="UP001152747">
    <property type="component" value="Unassembled WGS sequence"/>
</dbReference>
<dbReference type="GO" id="GO:0003735">
    <property type="term" value="F:structural constituent of ribosome"/>
    <property type="evidence" value="ECO:0007669"/>
    <property type="project" value="InterPro"/>
</dbReference>
<dbReference type="PANTHER" id="PTHR10064">
    <property type="entry name" value="60S RIBOSOMAL PROTEIN L22"/>
    <property type="match status" value="1"/>
</dbReference>
<dbReference type="OrthoDB" id="10259820at2759"/>
<dbReference type="GO" id="GO:0003723">
    <property type="term" value="F:RNA binding"/>
    <property type="evidence" value="ECO:0007669"/>
    <property type="project" value="TreeGrafter"/>
</dbReference>
<evidence type="ECO:0000256" key="3">
    <source>
        <dbReference type="ARBA" id="ARBA00023274"/>
    </source>
</evidence>
<keyword evidence="3" id="KW-0687">Ribonucleoprotein</keyword>
<evidence type="ECO:0000313" key="7">
    <source>
        <dbReference type="Proteomes" id="UP001152747"/>
    </source>
</evidence>
<dbReference type="Gene3D" id="3.30.1360.210">
    <property type="match status" value="1"/>
</dbReference>
<organism evidence="6 7">
    <name type="scientific">Caenorhabditis angaria</name>
    <dbReference type="NCBI Taxonomy" id="860376"/>
    <lineage>
        <taxon>Eukaryota</taxon>
        <taxon>Metazoa</taxon>
        <taxon>Ecdysozoa</taxon>
        <taxon>Nematoda</taxon>
        <taxon>Chromadorea</taxon>
        <taxon>Rhabditida</taxon>
        <taxon>Rhabditina</taxon>
        <taxon>Rhabditomorpha</taxon>
        <taxon>Rhabditoidea</taxon>
        <taxon>Rhabditidae</taxon>
        <taxon>Peloderinae</taxon>
        <taxon>Caenorhabditis</taxon>
    </lineage>
</organism>
<dbReference type="GO" id="GO:1990904">
    <property type="term" value="C:ribonucleoprotein complex"/>
    <property type="evidence" value="ECO:0007669"/>
    <property type="project" value="UniProtKB-KW"/>
</dbReference>
<keyword evidence="2" id="KW-0689">Ribosomal protein</keyword>
<evidence type="ECO:0000256" key="2">
    <source>
        <dbReference type="ARBA" id="ARBA00022980"/>
    </source>
</evidence>
<comment type="caution">
    <text evidence="6">The sequence shown here is derived from an EMBL/GenBank/DDBJ whole genome shotgun (WGS) entry which is preliminary data.</text>
</comment>